<dbReference type="InterPro" id="IPR018357">
    <property type="entry name" value="Hexapep_transf_CS"/>
</dbReference>
<keyword evidence="2" id="KW-0441">Lipid A biosynthesis</keyword>
<evidence type="ECO:0000313" key="8">
    <source>
        <dbReference type="Proteomes" id="UP000608594"/>
    </source>
</evidence>
<sequence>MADTQTVTVGDLARALDARSWGDTSLRVTGAAEPSATEPVGTDGGTIAMAMAPKYADTLKPGSMAILAEGMDPEAYGLKAAIFAPRPRLLMAGLTKAFDPGPEIAPGIHPTAVIDSTAHIGPNAAIGPFVVIGADVKVGANARIASHVSIGRGSSLGDDIVLHPGSRIAHGVHAGNRLILQPGASIGGDGFSFVTPEESGIEEIRRTLGSREDIREQHYTRIHSLGGVEIGNDVEVGANATIDRGTIRATRIGSGTKIDNLVQVGHNTIVGDDCLLCGLVGIAGSTKIGNRVVLAGQVGVSDNIEIGDDVIAGGASKIFTRVPAGRVILGHPAVKMETQMEIQKAMRRLPRFAQQLAKLQETVTRLLEKTEKDT</sequence>
<dbReference type="GO" id="GO:0009245">
    <property type="term" value="P:lipid A biosynthetic process"/>
    <property type="evidence" value="ECO:0007669"/>
    <property type="project" value="UniProtKB-KW"/>
</dbReference>
<reference evidence="7" key="1">
    <citation type="submission" date="2020-08" db="EMBL/GenBank/DDBJ databases">
        <title>Paracoccus amoyensis sp. nov., isolated from the surface seawater at coast of Xiamen, Fujian.</title>
        <authorList>
            <person name="Lyu L."/>
        </authorList>
    </citation>
    <scope>NUCLEOTIDE SEQUENCE</scope>
    <source>
        <strain evidence="7">11-3</strain>
    </source>
</reference>
<keyword evidence="6 7" id="KW-0012">Acyltransferase</keyword>
<evidence type="ECO:0000256" key="1">
    <source>
        <dbReference type="ARBA" id="ARBA00022516"/>
    </source>
</evidence>
<dbReference type="EMBL" id="JACOQL010000001">
    <property type="protein sequence ID" value="MBC9245766.1"/>
    <property type="molecule type" value="Genomic_DNA"/>
</dbReference>
<dbReference type="InterPro" id="IPR007691">
    <property type="entry name" value="LpxD"/>
</dbReference>
<evidence type="ECO:0000256" key="2">
    <source>
        <dbReference type="ARBA" id="ARBA00022556"/>
    </source>
</evidence>
<dbReference type="PANTHER" id="PTHR43378:SF2">
    <property type="entry name" value="UDP-3-O-ACYLGLUCOSAMINE N-ACYLTRANSFERASE 1, MITOCHONDRIAL-RELATED"/>
    <property type="match status" value="1"/>
</dbReference>
<organism evidence="7 8">
    <name type="scientific">Paracoccus amoyensis</name>
    <dbReference type="NCBI Taxonomy" id="2760093"/>
    <lineage>
        <taxon>Bacteria</taxon>
        <taxon>Pseudomonadati</taxon>
        <taxon>Pseudomonadota</taxon>
        <taxon>Alphaproteobacteria</taxon>
        <taxon>Rhodobacterales</taxon>
        <taxon>Paracoccaceae</taxon>
        <taxon>Paracoccus</taxon>
    </lineage>
</organism>
<name>A0A926G9G5_9RHOB</name>
<evidence type="ECO:0000256" key="6">
    <source>
        <dbReference type="ARBA" id="ARBA00023315"/>
    </source>
</evidence>
<evidence type="ECO:0000256" key="4">
    <source>
        <dbReference type="ARBA" id="ARBA00022737"/>
    </source>
</evidence>
<dbReference type="PANTHER" id="PTHR43378">
    <property type="entry name" value="UDP-3-O-ACYLGLUCOSAMINE N-ACYLTRANSFERASE"/>
    <property type="match status" value="1"/>
</dbReference>
<dbReference type="SUPFAM" id="SSF51161">
    <property type="entry name" value="Trimeric LpxA-like enzymes"/>
    <property type="match status" value="1"/>
</dbReference>
<dbReference type="EC" id="2.3.1.191" evidence="7"/>
<dbReference type="RefSeq" id="WP_187792164.1">
    <property type="nucleotide sequence ID" value="NZ_JACOQL010000001.1"/>
</dbReference>
<protein>
    <submittedName>
        <fullName evidence="7">UDP-3-O-(3-hydroxymyristoyl)glucosamine N-acyltransferase</fullName>
        <ecNumber evidence="7">2.3.1.191</ecNumber>
    </submittedName>
</protein>
<dbReference type="Proteomes" id="UP000608594">
    <property type="component" value="Unassembled WGS sequence"/>
</dbReference>
<dbReference type="CDD" id="cd03352">
    <property type="entry name" value="LbH_LpxD"/>
    <property type="match status" value="1"/>
</dbReference>
<proteinExistence type="predicted"/>
<dbReference type="PROSITE" id="PS00101">
    <property type="entry name" value="HEXAPEP_TRANSFERASES"/>
    <property type="match status" value="1"/>
</dbReference>
<keyword evidence="8" id="KW-1185">Reference proteome</keyword>
<accession>A0A926G9G5</accession>
<evidence type="ECO:0000256" key="5">
    <source>
        <dbReference type="ARBA" id="ARBA00023098"/>
    </source>
</evidence>
<gene>
    <name evidence="7" type="primary">lpxD</name>
    <name evidence="7" type="ORF">H4P12_03340</name>
</gene>
<evidence type="ECO:0000256" key="3">
    <source>
        <dbReference type="ARBA" id="ARBA00022679"/>
    </source>
</evidence>
<dbReference type="NCBIfam" id="TIGR01853">
    <property type="entry name" value="lipid_A_lpxD"/>
    <property type="match status" value="1"/>
</dbReference>
<dbReference type="NCBIfam" id="NF002060">
    <property type="entry name" value="PRK00892.1"/>
    <property type="match status" value="1"/>
</dbReference>
<dbReference type="GO" id="GO:0016020">
    <property type="term" value="C:membrane"/>
    <property type="evidence" value="ECO:0007669"/>
    <property type="project" value="GOC"/>
</dbReference>
<comment type="caution">
    <text evidence="7">The sequence shown here is derived from an EMBL/GenBank/DDBJ whole genome shotgun (WGS) entry which is preliminary data.</text>
</comment>
<keyword evidence="1" id="KW-0444">Lipid biosynthesis</keyword>
<dbReference type="InterPro" id="IPR011004">
    <property type="entry name" value="Trimer_LpxA-like_sf"/>
</dbReference>
<dbReference type="AlphaFoldDB" id="A0A926G9G5"/>
<dbReference type="GO" id="GO:0016410">
    <property type="term" value="F:N-acyltransferase activity"/>
    <property type="evidence" value="ECO:0007669"/>
    <property type="project" value="InterPro"/>
</dbReference>
<dbReference type="InterPro" id="IPR001451">
    <property type="entry name" value="Hexapep"/>
</dbReference>
<dbReference type="GO" id="GO:0103118">
    <property type="term" value="F:UDP-3-O-[(3R)-3-hydroxyacyl]-glucosamine N-acyltransferase activity"/>
    <property type="evidence" value="ECO:0007669"/>
    <property type="project" value="UniProtKB-EC"/>
</dbReference>
<keyword evidence="4" id="KW-0677">Repeat</keyword>
<dbReference type="Gene3D" id="2.160.10.10">
    <property type="entry name" value="Hexapeptide repeat proteins"/>
    <property type="match status" value="1"/>
</dbReference>
<dbReference type="Pfam" id="PF00132">
    <property type="entry name" value="Hexapep"/>
    <property type="match status" value="1"/>
</dbReference>
<evidence type="ECO:0000313" key="7">
    <source>
        <dbReference type="EMBL" id="MBC9245766.1"/>
    </source>
</evidence>
<dbReference type="Gene3D" id="3.40.1390.10">
    <property type="entry name" value="MurE/MurF, N-terminal domain"/>
    <property type="match status" value="1"/>
</dbReference>
<keyword evidence="3 7" id="KW-0808">Transferase</keyword>
<keyword evidence="5" id="KW-0443">Lipid metabolism</keyword>